<keyword evidence="3" id="KW-1185">Reference proteome</keyword>
<dbReference type="Gene3D" id="3.90.550.10">
    <property type="entry name" value="Spore Coat Polysaccharide Biosynthesis Protein SpsA, Chain A"/>
    <property type="match status" value="1"/>
</dbReference>
<dbReference type="RefSeq" id="WP_341696472.1">
    <property type="nucleotide sequence ID" value="NZ_JBBYHR010000003.1"/>
</dbReference>
<keyword evidence="2" id="KW-0808">Transferase</keyword>
<dbReference type="Proteomes" id="UP001464555">
    <property type="component" value="Unassembled WGS sequence"/>
</dbReference>
<evidence type="ECO:0000313" key="3">
    <source>
        <dbReference type="Proteomes" id="UP001464555"/>
    </source>
</evidence>
<dbReference type="GO" id="GO:0016757">
    <property type="term" value="F:glycosyltransferase activity"/>
    <property type="evidence" value="ECO:0007669"/>
    <property type="project" value="UniProtKB-KW"/>
</dbReference>
<keyword evidence="2" id="KW-0328">Glycosyltransferase</keyword>
<dbReference type="InterPro" id="IPR029044">
    <property type="entry name" value="Nucleotide-diphossugar_trans"/>
</dbReference>
<dbReference type="CDD" id="cd00761">
    <property type="entry name" value="Glyco_tranf_GTA_type"/>
    <property type="match status" value="1"/>
</dbReference>
<dbReference type="PANTHER" id="PTHR22916">
    <property type="entry name" value="GLYCOSYLTRANSFERASE"/>
    <property type="match status" value="1"/>
</dbReference>
<comment type="caution">
    <text evidence="2">The sequence shown here is derived from an EMBL/GenBank/DDBJ whole genome shotgun (WGS) entry which is preliminary data.</text>
</comment>
<dbReference type="SUPFAM" id="SSF53448">
    <property type="entry name" value="Nucleotide-diphospho-sugar transferases"/>
    <property type="match status" value="1"/>
</dbReference>
<protein>
    <submittedName>
        <fullName evidence="2">Glycosyltransferase family A protein</fullName>
        <ecNumber evidence="2">2.4.-.-</ecNumber>
    </submittedName>
</protein>
<accession>A0ABU9HVH5</accession>
<feature type="domain" description="Glycosyltransferase 2-like" evidence="1">
    <location>
        <begin position="3"/>
        <end position="138"/>
    </location>
</feature>
<dbReference type="EC" id="2.4.-.-" evidence="2"/>
<dbReference type="Pfam" id="PF00535">
    <property type="entry name" value="Glycos_transf_2"/>
    <property type="match status" value="1"/>
</dbReference>
<sequence length="296" mass="33993">MLSILIPTYNYNVLPLVSELYQQAQQSAIAFEILVFDDASPDKTSIAENQKINSVDHCRYELLESNIGRSAIRNLLAKKAKYSWLLFLDADTIPVTKNFISGYLPYLTDEEKVVYGSIKYQREKPAADKLLRWVYGNEREALPKEARDKDPYLSLLTLNFAISKSVFTKVKFNEEIPNLRYEDTLFSYDLMNAGVRIEHIANEVYHLGLDTSEIFVHKSEEATKGLKYLIDQKLIAADYIKIVKVYTRLKKFGLSPVLAMLHSAMNNAFRKNLVGSNPSLFIFDLYRLGYLCCLKK</sequence>
<name>A0ABU9HVH5_9FLAO</name>
<dbReference type="PANTHER" id="PTHR22916:SF3">
    <property type="entry name" value="UDP-GLCNAC:BETAGAL BETA-1,3-N-ACETYLGLUCOSAMINYLTRANSFERASE-LIKE PROTEIN 1"/>
    <property type="match status" value="1"/>
</dbReference>
<reference evidence="2 3" key="1">
    <citation type="submission" date="2024-04" db="EMBL/GenBank/DDBJ databases">
        <title>Flavobacterium sp. DGU11 16S ribosomal RNA gene Genome sequencing and assembly.</title>
        <authorList>
            <person name="Park S."/>
        </authorList>
    </citation>
    <scope>NUCLEOTIDE SEQUENCE [LARGE SCALE GENOMIC DNA]</scope>
    <source>
        <strain evidence="2 3">DGU11</strain>
    </source>
</reference>
<dbReference type="EMBL" id="JBBYHR010000003">
    <property type="protein sequence ID" value="MEL1244161.1"/>
    <property type="molecule type" value="Genomic_DNA"/>
</dbReference>
<evidence type="ECO:0000259" key="1">
    <source>
        <dbReference type="Pfam" id="PF00535"/>
    </source>
</evidence>
<gene>
    <name evidence="2" type="ORF">AAEO56_07820</name>
</gene>
<dbReference type="InterPro" id="IPR001173">
    <property type="entry name" value="Glyco_trans_2-like"/>
</dbReference>
<organism evidence="2 3">
    <name type="scientific">Flavobacterium arundinis</name>
    <dbReference type="NCBI Taxonomy" id="3139143"/>
    <lineage>
        <taxon>Bacteria</taxon>
        <taxon>Pseudomonadati</taxon>
        <taxon>Bacteroidota</taxon>
        <taxon>Flavobacteriia</taxon>
        <taxon>Flavobacteriales</taxon>
        <taxon>Flavobacteriaceae</taxon>
        <taxon>Flavobacterium</taxon>
    </lineage>
</organism>
<proteinExistence type="predicted"/>
<evidence type="ECO:0000313" key="2">
    <source>
        <dbReference type="EMBL" id="MEL1244161.1"/>
    </source>
</evidence>